<gene>
    <name evidence="3" type="primary">Brd</name>
</gene>
<dbReference type="KEGG" id="dpo:4813012"/>
<organism evidence="2 3">
    <name type="scientific">Drosophila pseudoobscura pseudoobscura</name>
    <name type="common">Fruit fly</name>
    <dbReference type="NCBI Taxonomy" id="46245"/>
    <lineage>
        <taxon>Eukaryota</taxon>
        <taxon>Metazoa</taxon>
        <taxon>Ecdysozoa</taxon>
        <taxon>Arthropoda</taxon>
        <taxon>Hexapoda</taxon>
        <taxon>Insecta</taxon>
        <taxon>Pterygota</taxon>
        <taxon>Neoptera</taxon>
        <taxon>Endopterygota</taxon>
        <taxon>Diptera</taxon>
        <taxon>Brachycera</taxon>
        <taxon>Muscomorpha</taxon>
        <taxon>Ephydroidea</taxon>
        <taxon>Drosophilidae</taxon>
        <taxon>Drosophila</taxon>
        <taxon>Sophophora</taxon>
    </lineage>
</organism>
<accession>A0A6I8UC78</accession>
<protein>
    <submittedName>
        <fullName evidence="3">Uncharacterized protein Brd</fullName>
    </submittedName>
</protein>
<feature type="compositionally biased region" description="Basic and acidic residues" evidence="1">
    <location>
        <begin position="46"/>
        <end position="61"/>
    </location>
</feature>
<feature type="region of interest" description="Disordered" evidence="1">
    <location>
        <begin position="41"/>
        <end position="62"/>
    </location>
</feature>
<name>A0A6I8UC78_DROPS</name>
<proteinExistence type="predicted"/>
<evidence type="ECO:0000313" key="2">
    <source>
        <dbReference type="Proteomes" id="UP000001819"/>
    </source>
</evidence>
<sequence>MAYETLLNSTYSPVYVKKTYTPSKAVKKILKMACKLLKASSTTSKGHRELKNTSPPAHEENSLQIECLVLSEEELQNSQNEELEAAATAQLLQL</sequence>
<evidence type="ECO:0000313" key="3">
    <source>
        <dbReference type="RefSeq" id="XP_001353193.3"/>
    </source>
</evidence>
<evidence type="ECO:0000256" key="1">
    <source>
        <dbReference type="SAM" id="MobiDB-lite"/>
    </source>
</evidence>
<dbReference type="AlphaFoldDB" id="A0A6I8UC78"/>
<dbReference type="RefSeq" id="XP_001353193.3">
    <property type="nucleotide sequence ID" value="XM_001353157.4"/>
</dbReference>
<dbReference type="InParanoid" id="A0A6I8UC78"/>
<dbReference type="Proteomes" id="UP000001819">
    <property type="component" value="Chromosome X"/>
</dbReference>
<reference evidence="3" key="1">
    <citation type="submission" date="2025-08" db="UniProtKB">
        <authorList>
            <consortium name="RefSeq"/>
        </authorList>
    </citation>
    <scope>IDENTIFICATION</scope>
    <source>
        <strain evidence="3">MV-25-SWS-2005</strain>
        <tissue evidence="3">Whole body</tissue>
    </source>
</reference>
<keyword evidence="2" id="KW-1185">Reference proteome</keyword>